<sequence length="101" mass="11648">MIHARKVITGYDVDRYRANPIVVEYPFCGGPRSPRTTAQIRIGDRPGRVANSKFCFKNIVCHYPITIDMTLFVMLQLDKSEKGVLCSLQQLNFWQVVRCVR</sequence>
<evidence type="ECO:0000313" key="2">
    <source>
        <dbReference type="Proteomes" id="UP001557470"/>
    </source>
</evidence>
<gene>
    <name evidence="1" type="ORF">UPYG_G00073040</name>
</gene>
<dbReference type="EMBL" id="JAGEUA010000002">
    <property type="protein sequence ID" value="KAL1006491.1"/>
    <property type="molecule type" value="Genomic_DNA"/>
</dbReference>
<protein>
    <submittedName>
        <fullName evidence="1">Uncharacterized protein</fullName>
    </submittedName>
</protein>
<proteinExistence type="predicted"/>
<reference evidence="1 2" key="1">
    <citation type="submission" date="2024-06" db="EMBL/GenBank/DDBJ databases">
        <authorList>
            <person name="Pan Q."/>
            <person name="Wen M."/>
            <person name="Jouanno E."/>
            <person name="Zahm M."/>
            <person name="Klopp C."/>
            <person name="Cabau C."/>
            <person name="Louis A."/>
            <person name="Berthelot C."/>
            <person name="Parey E."/>
            <person name="Roest Crollius H."/>
            <person name="Montfort J."/>
            <person name="Robinson-Rechavi M."/>
            <person name="Bouchez O."/>
            <person name="Lampietro C."/>
            <person name="Lopez Roques C."/>
            <person name="Donnadieu C."/>
            <person name="Postlethwait J."/>
            <person name="Bobe J."/>
            <person name="Verreycken H."/>
            <person name="Guiguen Y."/>
        </authorList>
    </citation>
    <scope>NUCLEOTIDE SEQUENCE [LARGE SCALE GENOMIC DNA]</scope>
    <source>
        <strain evidence="1">Up_M1</strain>
        <tissue evidence="1">Testis</tissue>
    </source>
</reference>
<comment type="caution">
    <text evidence="1">The sequence shown here is derived from an EMBL/GenBank/DDBJ whole genome shotgun (WGS) entry which is preliminary data.</text>
</comment>
<evidence type="ECO:0000313" key="1">
    <source>
        <dbReference type="EMBL" id="KAL1006491.1"/>
    </source>
</evidence>
<dbReference type="Proteomes" id="UP001557470">
    <property type="component" value="Unassembled WGS sequence"/>
</dbReference>
<name>A0ABD0XWR6_UMBPY</name>
<organism evidence="1 2">
    <name type="scientific">Umbra pygmaea</name>
    <name type="common">Eastern mudminnow</name>
    <dbReference type="NCBI Taxonomy" id="75934"/>
    <lineage>
        <taxon>Eukaryota</taxon>
        <taxon>Metazoa</taxon>
        <taxon>Chordata</taxon>
        <taxon>Craniata</taxon>
        <taxon>Vertebrata</taxon>
        <taxon>Euteleostomi</taxon>
        <taxon>Actinopterygii</taxon>
        <taxon>Neopterygii</taxon>
        <taxon>Teleostei</taxon>
        <taxon>Protacanthopterygii</taxon>
        <taxon>Esociformes</taxon>
        <taxon>Umbridae</taxon>
        <taxon>Umbra</taxon>
    </lineage>
</organism>
<dbReference type="AlphaFoldDB" id="A0ABD0XWR6"/>
<accession>A0ABD0XWR6</accession>
<keyword evidence="2" id="KW-1185">Reference proteome</keyword>